<evidence type="ECO:0000313" key="1">
    <source>
        <dbReference type="EMBL" id="KAK4302041.1"/>
    </source>
</evidence>
<gene>
    <name evidence="1" type="ORF">Pmani_025845</name>
</gene>
<dbReference type="AlphaFoldDB" id="A0AAE1P6F0"/>
<evidence type="ECO:0000313" key="2">
    <source>
        <dbReference type="Proteomes" id="UP001292094"/>
    </source>
</evidence>
<sequence length="58" mass="6481">MITRFMDSGRDSFNNFMGMITMLSAATVPGNMYDVIVHHHQEEVTSPTTTTNMAAKFP</sequence>
<proteinExistence type="predicted"/>
<dbReference type="Proteomes" id="UP001292094">
    <property type="component" value="Unassembled WGS sequence"/>
</dbReference>
<comment type="caution">
    <text evidence="1">The sequence shown here is derived from an EMBL/GenBank/DDBJ whole genome shotgun (WGS) entry which is preliminary data.</text>
</comment>
<name>A0AAE1P6F0_9EUCA</name>
<keyword evidence="2" id="KW-1185">Reference proteome</keyword>
<feature type="non-terminal residue" evidence="1">
    <location>
        <position position="1"/>
    </location>
</feature>
<organism evidence="1 2">
    <name type="scientific">Petrolisthes manimaculis</name>
    <dbReference type="NCBI Taxonomy" id="1843537"/>
    <lineage>
        <taxon>Eukaryota</taxon>
        <taxon>Metazoa</taxon>
        <taxon>Ecdysozoa</taxon>
        <taxon>Arthropoda</taxon>
        <taxon>Crustacea</taxon>
        <taxon>Multicrustacea</taxon>
        <taxon>Malacostraca</taxon>
        <taxon>Eumalacostraca</taxon>
        <taxon>Eucarida</taxon>
        <taxon>Decapoda</taxon>
        <taxon>Pleocyemata</taxon>
        <taxon>Anomura</taxon>
        <taxon>Galatheoidea</taxon>
        <taxon>Porcellanidae</taxon>
        <taxon>Petrolisthes</taxon>
    </lineage>
</organism>
<reference evidence="1" key="1">
    <citation type="submission" date="2023-11" db="EMBL/GenBank/DDBJ databases">
        <title>Genome assemblies of two species of porcelain crab, Petrolisthes cinctipes and Petrolisthes manimaculis (Anomura: Porcellanidae).</title>
        <authorList>
            <person name="Angst P."/>
        </authorList>
    </citation>
    <scope>NUCLEOTIDE SEQUENCE</scope>
    <source>
        <strain evidence="1">PB745_02</strain>
        <tissue evidence="1">Gill</tissue>
    </source>
</reference>
<accession>A0AAE1P6F0</accession>
<protein>
    <submittedName>
        <fullName evidence="1">Uncharacterized protein</fullName>
    </submittedName>
</protein>
<dbReference type="EMBL" id="JAWZYT010002789">
    <property type="protein sequence ID" value="KAK4302041.1"/>
    <property type="molecule type" value="Genomic_DNA"/>
</dbReference>